<dbReference type="InterPro" id="IPR011990">
    <property type="entry name" value="TPR-like_helical_dom_sf"/>
</dbReference>
<dbReference type="SUPFAM" id="SSF52047">
    <property type="entry name" value="RNI-like"/>
    <property type="match status" value="1"/>
</dbReference>
<dbReference type="KEGG" id="more:E1B28_012351"/>
<dbReference type="OrthoDB" id="2423701at2759"/>
<dbReference type="InterPro" id="IPR001810">
    <property type="entry name" value="F-box_dom"/>
</dbReference>
<keyword evidence="3" id="KW-1185">Reference proteome</keyword>
<dbReference type="Gene3D" id="1.25.40.10">
    <property type="entry name" value="Tetratricopeptide repeat domain"/>
    <property type="match status" value="1"/>
</dbReference>
<proteinExistence type="predicted"/>
<gene>
    <name evidence="2" type="ORF">E1B28_012351</name>
</gene>
<dbReference type="SUPFAM" id="SSF48452">
    <property type="entry name" value="TPR-like"/>
    <property type="match status" value="1"/>
</dbReference>
<evidence type="ECO:0000313" key="3">
    <source>
        <dbReference type="Proteomes" id="UP001049176"/>
    </source>
</evidence>
<dbReference type="Gene3D" id="1.20.1280.50">
    <property type="match status" value="1"/>
</dbReference>
<evidence type="ECO:0000313" key="2">
    <source>
        <dbReference type="EMBL" id="KAG7088347.1"/>
    </source>
</evidence>
<dbReference type="GeneID" id="66081426"/>
<protein>
    <recommendedName>
        <fullName evidence="1">F-box domain-containing protein</fullName>
    </recommendedName>
</protein>
<sequence>MEWKSDFKKAIESFKYSKYDEALISLNRALEHGGREHYVVFDSRSAVYSKIGELRLALLDAKKVISLAPTRWQGFSRAAHLFLQFNRFVEAQKMADAALKRLPADDLKNRASLLALIGEIKTARSRVTCHLATLPNELISEIFHYLVDFNPINVLLISKISGHLRNVALNTPSLWRTLVLTKKSPVRKSAWWIERSRGRIRELSLRRSLLEENRWTLENIKGILWDHLRILRLEDFDLTQVLEKHAQVGQLPSLEELELRDKLLDTSRDRFIIRFSHLRRLKLEGSITSLPDKFPSTLRYLSLQRIPERCLDRIFSLLASNPHLEALCLDTTFAEFWKTPTTVISLPYLTTLEICCLPQLFRFLTFPTLAVLRIKKNANIDMIIQSLVENGTGLLTEISVISCAVSNALFLQLLSMNPLLQSLVLNHLAYTANPVLEALAPPSQAGALCPALTHVDFSNCPDVQTGPLARLVKSRLAIEKETTPEGESSVRRPAPIDVIKVDGCPRIDAEFIPWFRQRVQTFSCIYMTKKAASWKR</sequence>
<dbReference type="Gene3D" id="3.80.10.10">
    <property type="entry name" value="Ribonuclease Inhibitor"/>
    <property type="match status" value="1"/>
</dbReference>
<dbReference type="EMBL" id="CM032188">
    <property type="protein sequence ID" value="KAG7088347.1"/>
    <property type="molecule type" value="Genomic_DNA"/>
</dbReference>
<dbReference type="PANTHER" id="PTHR38926:SF5">
    <property type="entry name" value="F-BOX AND LEUCINE-RICH REPEAT PROTEIN 6"/>
    <property type="match status" value="1"/>
</dbReference>
<organism evidence="2 3">
    <name type="scientific">Marasmius oreades</name>
    <name type="common">fairy-ring Marasmius</name>
    <dbReference type="NCBI Taxonomy" id="181124"/>
    <lineage>
        <taxon>Eukaryota</taxon>
        <taxon>Fungi</taxon>
        <taxon>Dikarya</taxon>
        <taxon>Basidiomycota</taxon>
        <taxon>Agaricomycotina</taxon>
        <taxon>Agaricomycetes</taxon>
        <taxon>Agaricomycetidae</taxon>
        <taxon>Agaricales</taxon>
        <taxon>Marasmiineae</taxon>
        <taxon>Marasmiaceae</taxon>
        <taxon>Marasmius</taxon>
    </lineage>
</organism>
<name>A0A9P7RRJ3_9AGAR</name>
<accession>A0A9P7RRJ3</accession>
<feature type="domain" description="F-box" evidence="1">
    <location>
        <begin position="128"/>
        <end position="178"/>
    </location>
</feature>
<dbReference type="PANTHER" id="PTHR38926">
    <property type="entry name" value="F-BOX DOMAIN CONTAINING PROTEIN, EXPRESSED"/>
    <property type="match status" value="1"/>
</dbReference>
<evidence type="ECO:0000259" key="1">
    <source>
        <dbReference type="PROSITE" id="PS50181"/>
    </source>
</evidence>
<comment type="caution">
    <text evidence="2">The sequence shown here is derived from an EMBL/GenBank/DDBJ whole genome shotgun (WGS) entry which is preliminary data.</text>
</comment>
<dbReference type="PROSITE" id="PS50181">
    <property type="entry name" value="FBOX"/>
    <property type="match status" value="1"/>
</dbReference>
<dbReference type="RefSeq" id="XP_043004818.1">
    <property type="nucleotide sequence ID" value="XM_043157451.1"/>
</dbReference>
<dbReference type="InterPro" id="IPR032675">
    <property type="entry name" value="LRR_dom_sf"/>
</dbReference>
<reference evidence="2" key="1">
    <citation type="journal article" date="2021" name="Genome Biol. Evol.">
        <title>The assembled and annotated genome of the fairy-ring fungus Marasmius oreades.</title>
        <authorList>
            <person name="Hiltunen M."/>
            <person name="Ament-Velasquez S.L."/>
            <person name="Johannesson H."/>
        </authorList>
    </citation>
    <scope>NUCLEOTIDE SEQUENCE</scope>
    <source>
        <strain evidence="2">03SP1</strain>
    </source>
</reference>
<dbReference type="Proteomes" id="UP001049176">
    <property type="component" value="Chromosome 8"/>
</dbReference>
<dbReference type="AlphaFoldDB" id="A0A9P7RRJ3"/>